<reference evidence="1" key="1">
    <citation type="journal article" date="2014" name="Front. Microbiol.">
        <title>High frequency of phylogenetically diverse reductive dehalogenase-homologous genes in deep subseafloor sedimentary metagenomes.</title>
        <authorList>
            <person name="Kawai M."/>
            <person name="Futagami T."/>
            <person name="Toyoda A."/>
            <person name="Takaki Y."/>
            <person name="Nishi S."/>
            <person name="Hori S."/>
            <person name="Arai W."/>
            <person name="Tsubouchi T."/>
            <person name="Morono Y."/>
            <person name="Uchiyama I."/>
            <person name="Ito T."/>
            <person name="Fujiyama A."/>
            <person name="Inagaki F."/>
            <person name="Takami H."/>
        </authorList>
    </citation>
    <scope>NUCLEOTIDE SEQUENCE</scope>
    <source>
        <strain evidence="1">Expedition CK06-06</strain>
    </source>
</reference>
<proteinExistence type="predicted"/>
<sequence>MTRLVLNEEKFPTGEGEKFSLQFFNHEIIFFSIEELVITIHFSRPYSYSSNFEEGVSLRNSDTACFSECDSIDSNLFCITLDNEDPYYRT</sequence>
<evidence type="ECO:0000313" key="1">
    <source>
        <dbReference type="EMBL" id="GAG79872.1"/>
    </source>
</evidence>
<dbReference type="AlphaFoldDB" id="X1BF84"/>
<comment type="caution">
    <text evidence="1">The sequence shown here is derived from an EMBL/GenBank/DDBJ whole genome shotgun (WGS) entry which is preliminary data.</text>
</comment>
<gene>
    <name evidence="1" type="ORF">S01H4_35588</name>
</gene>
<accession>X1BF84</accession>
<name>X1BF84_9ZZZZ</name>
<dbReference type="EMBL" id="BART01018939">
    <property type="protein sequence ID" value="GAG79872.1"/>
    <property type="molecule type" value="Genomic_DNA"/>
</dbReference>
<organism evidence="1">
    <name type="scientific">marine sediment metagenome</name>
    <dbReference type="NCBI Taxonomy" id="412755"/>
    <lineage>
        <taxon>unclassified sequences</taxon>
        <taxon>metagenomes</taxon>
        <taxon>ecological metagenomes</taxon>
    </lineage>
</organism>
<protein>
    <submittedName>
        <fullName evidence="1">Uncharacterized protein</fullName>
    </submittedName>
</protein>